<feature type="transmembrane region" description="Helical" evidence="1">
    <location>
        <begin position="108"/>
        <end position="129"/>
    </location>
</feature>
<keyword evidence="1" id="KW-0472">Membrane</keyword>
<feature type="transmembrane region" description="Helical" evidence="1">
    <location>
        <begin position="39"/>
        <end position="62"/>
    </location>
</feature>
<keyword evidence="1" id="KW-0812">Transmembrane</keyword>
<evidence type="ECO:0000256" key="1">
    <source>
        <dbReference type="SAM" id="Phobius"/>
    </source>
</evidence>
<dbReference type="RefSeq" id="WP_205007384.1">
    <property type="nucleotide sequence ID" value="NZ_CBCRXA010000019.1"/>
</dbReference>
<dbReference type="NCBIfam" id="TIGR02893">
    <property type="entry name" value="spore_yabQ"/>
    <property type="match status" value="1"/>
</dbReference>
<reference evidence="2 3" key="1">
    <citation type="submission" date="2021-01" db="EMBL/GenBank/DDBJ databases">
        <title>Genomic Encyclopedia of Type Strains, Phase IV (KMG-IV): sequencing the most valuable type-strain genomes for metagenomic binning, comparative biology and taxonomic classification.</title>
        <authorList>
            <person name="Goeker M."/>
        </authorList>
    </citation>
    <scope>NUCLEOTIDE SEQUENCE [LARGE SCALE GENOMIC DNA]</scope>
    <source>
        <strain evidence="2 3">DSM 100968</strain>
    </source>
</reference>
<comment type="caution">
    <text evidence="2">The sequence shown here is derived from an EMBL/GenBank/DDBJ whole genome shotgun (WGS) entry which is preliminary data.</text>
</comment>
<accession>A0ABS2QAL4</accession>
<dbReference type="EMBL" id="JAFBEV010000024">
    <property type="protein sequence ID" value="MBM7658832.1"/>
    <property type="molecule type" value="Genomic_DNA"/>
</dbReference>
<feature type="transmembrane region" description="Helical" evidence="1">
    <location>
        <begin position="135"/>
        <end position="154"/>
    </location>
</feature>
<evidence type="ECO:0000313" key="2">
    <source>
        <dbReference type="EMBL" id="MBM7658832.1"/>
    </source>
</evidence>
<name>A0ABS2QAL4_9BACL</name>
<gene>
    <name evidence="2" type="ORF">JOC27_002295</name>
</gene>
<proteinExistence type="predicted"/>
<keyword evidence="3" id="KW-1185">Reference proteome</keyword>
<keyword evidence="1" id="KW-1133">Transmembrane helix</keyword>
<protein>
    <submittedName>
        <fullName evidence="2">Spore cortex biosynthesis protein YabQ</fullName>
    </submittedName>
</protein>
<feature type="transmembrane region" description="Helical" evidence="1">
    <location>
        <begin position="68"/>
        <end position="87"/>
    </location>
</feature>
<dbReference type="Proteomes" id="UP000823201">
    <property type="component" value="Unassembled WGS sequence"/>
</dbReference>
<dbReference type="Pfam" id="PF09578">
    <property type="entry name" value="Spore_YabQ"/>
    <property type="match status" value="1"/>
</dbReference>
<sequence length="207" mass="24386">MTLREQFLSLMVMLLMGLWVGASYSVYGRFLHPGKKRRWILLFTDPLFWILQALILFAFLLPINEGRLRFYMFLGAILGFSFYKALLEHPFLFLFDKLSSLIVRISRFFAKTVYQLIIYPIFFLLMLVYRLCRMTVSALLRILLFLLLFPLKLLRGILRLILPEKWLIGFKNKVIRVHQQILKVGKFLSGWRKKIRSLFPGGGSDDG</sequence>
<dbReference type="InterPro" id="IPR019074">
    <property type="entry name" value="YabQ"/>
</dbReference>
<evidence type="ECO:0000313" key="3">
    <source>
        <dbReference type="Proteomes" id="UP000823201"/>
    </source>
</evidence>
<organism evidence="2 3">
    <name type="scientific">Sporolactobacillus spathodeae</name>
    <dbReference type="NCBI Taxonomy" id="1465502"/>
    <lineage>
        <taxon>Bacteria</taxon>
        <taxon>Bacillati</taxon>
        <taxon>Bacillota</taxon>
        <taxon>Bacilli</taxon>
        <taxon>Bacillales</taxon>
        <taxon>Sporolactobacillaceae</taxon>
        <taxon>Sporolactobacillus</taxon>
    </lineage>
</organism>
<feature type="transmembrane region" description="Helical" evidence="1">
    <location>
        <begin position="6"/>
        <end position="27"/>
    </location>
</feature>